<dbReference type="AlphaFoldDB" id="A0A2U3LJA9"/>
<accession>A0A2U3LJA9</accession>
<name>A0A2U3LJA9_9FIRM</name>
<proteinExistence type="predicted"/>
<dbReference type="EMBL" id="OMOF01000506">
    <property type="protein sequence ID" value="SPF52037.1"/>
    <property type="molecule type" value="Genomic_DNA"/>
</dbReference>
<gene>
    <name evidence="1" type="ORF">SBF1_5540003</name>
</gene>
<evidence type="ECO:0000313" key="1">
    <source>
        <dbReference type="EMBL" id="SPF52037.1"/>
    </source>
</evidence>
<reference evidence="2" key="1">
    <citation type="submission" date="2018-02" db="EMBL/GenBank/DDBJ databases">
        <authorList>
            <person name="Hausmann B."/>
        </authorList>
    </citation>
    <scope>NUCLEOTIDE SEQUENCE [LARGE SCALE GENOMIC DNA]</scope>
    <source>
        <strain evidence="2">Peat soil MAG SbF1</strain>
    </source>
</reference>
<organism evidence="1 2">
    <name type="scientific">Candidatus Desulfosporosinus infrequens</name>
    <dbReference type="NCBI Taxonomy" id="2043169"/>
    <lineage>
        <taxon>Bacteria</taxon>
        <taxon>Bacillati</taxon>
        <taxon>Bacillota</taxon>
        <taxon>Clostridia</taxon>
        <taxon>Eubacteriales</taxon>
        <taxon>Desulfitobacteriaceae</taxon>
        <taxon>Desulfosporosinus</taxon>
    </lineage>
</organism>
<dbReference type="Proteomes" id="UP000238916">
    <property type="component" value="Unassembled WGS sequence"/>
</dbReference>
<evidence type="ECO:0000313" key="2">
    <source>
        <dbReference type="Proteomes" id="UP000238916"/>
    </source>
</evidence>
<protein>
    <submittedName>
        <fullName evidence="1">Uncharacterized protein</fullName>
    </submittedName>
</protein>
<sequence>MQTNFEFSYILKYLQAKGFWVRIENNILLEGFTLKKSILRDYGSILEMSRVFERFIENINNIETTPSQVNKRGRAFF</sequence>